<reference evidence="2" key="2">
    <citation type="journal article" date="2015" name="Fish Shellfish Immunol.">
        <title>Early steps in the European eel (Anguilla anguilla)-Vibrio vulnificus interaction in the gills: Role of the RtxA13 toxin.</title>
        <authorList>
            <person name="Callol A."/>
            <person name="Pajuelo D."/>
            <person name="Ebbesson L."/>
            <person name="Teles M."/>
            <person name="MacKenzie S."/>
            <person name="Amaro C."/>
        </authorList>
    </citation>
    <scope>NUCLEOTIDE SEQUENCE</scope>
</reference>
<feature type="region of interest" description="Disordered" evidence="1">
    <location>
        <begin position="23"/>
        <end position="51"/>
    </location>
</feature>
<dbReference type="AlphaFoldDB" id="A0A0E9W3C0"/>
<evidence type="ECO:0000256" key="1">
    <source>
        <dbReference type="SAM" id="MobiDB-lite"/>
    </source>
</evidence>
<proteinExistence type="predicted"/>
<name>A0A0E9W3C0_ANGAN</name>
<sequence>MLPLYCDSELLAAVVPDSRTLSFSGGIKEGRDRRHKAKDGGMQTRELLQNS</sequence>
<organism evidence="2">
    <name type="scientific">Anguilla anguilla</name>
    <name type="common">European freshwater eel</name>
    <name type="synonym">Muraena anguilla</name>
    <dbReference type="NCBI Taxonomy" id="7936"/>
    <lineage>
        <taxon>Eukaryota</taxon>
        <taxon>Metazoa</taxon>
        <taxon>Chordata</taxon>
        <taxon>Craniata</taxon>
        <taxon>Vertebrata</taxon>
        <taxon>Euteleostomi</taxon>
        <taxon>Actinopterygii</taxon>
        <taxon>Neopterygii</taxon>
        <taxon>Teleostei</taxon>
        <taxon>Anguilliformes</taxon>
        <taxon>Anguillidae</taxon>
        <taxon>Anguilla</taxon>
    </lineage>
</organism>
<dbReference type="EMBL" id="GBXM01023713">
    <property type="protein sequence ID" value="JAH84864.1"/>
    <property type="molecule type" value="Transcribed_RNA"/>
</dbReference>
<protein>
    <submittedName>
        <fullName evidence="2">Uncharacterized protein</fullName>
    </submittedName>
</protein>
<evidence type="ECO:0000313" key="2">
    <source>
        <dbReference type="EMBL" id="JAH84864.1"/>
    </source>
</evidence>
<reference evidence="2" key="1">
    <citation type="submission" date="2014-11" db="EMBL/GenBank/DDBJ databases">
        <authorList>
            <person name="Amaro Gonzalez C."/>
        </authorList>
    </citation>
    <scope>NUCLEOTIDE SEQUENCE</scope>
</reference>
<accession>A0A0E9W3C0</accession>